<reference evidence="4 5" key="1">
    <citation type="submission" date="2024-01" db="EMBL/GenBank/DDBJ databases">
        <authorList>
            <consortium name="Genoscope - CEA"/>
            <person name="William W."/>
        </authorList>
    </citation>
    <scope>NUCLEOTIDE SEQUENCE [LARGE SCALE GENOMIC DNA]</scope>
    <source>
        <strain evidence="4 5">29B2s-10</strain>
    </source>
</reference>
<dbReference type="InterPro" id="IPR040722">
    <property type="entry name" value="Hit1_C"/>
</dbReference>
<evidence type="ECO:0000313" key="5">
    <source>
        <dbReference type="Proteomes" id="UP001497600"/>
    </source>
</evidence>
<feature type="compositionally biased region" description="Polar residues" evidence="2">
    <location>
        <begin position="58"/>
        <end position="81"/>
    </location>
</feature>
<keyword evidence="1" id="KW-0479">Metal-binding</keyword>
<evidence type="ECO:0000259" key="3">
    <source>
        <dbReference type="PROSITE" id="PS51083"/>
    </source>
</evidence>
<proteinExistence type="predicted"/>
<dbReference type="Pfam" id="PF04438">
    <property type="entry name" value="zf-HIT"/>
    <property type="match status" value="1"/>
</dbReference>
<evidence type="ECO:0000313" key="4">
    <source>
        <dbReference type="EMBL" id="CAK7908952.1"/>
    </source>
</evidence>
<feature type="region of interest" description="Disordered" evidence="2">
    <location>
        <begin position="39"/>
        <end position="84"/>
    </location>
</feature>
<feature type="compositionally biased region" description="Low complexity" evidence="2">
    <location>
        <begin position="48"/>
        <end position="57"/>
    </location>
</feature>
<keyword evidence="1" id="KW-0862">Zinc</keyword>
<dbReference type="Proteomes" id="UP001497600">
    <property type="component" value="Chromosome E"/>
</dbReference>
<accession>A0ABP0EDC8</accession>
<dbReference type="Pfam" id="PF18268">
    <property type="entry name" value="Hit1_C"/>
    <property type="match status" value="1"/>
</dbReference>
<dbReference type="PROSITE" id="PS51083">
    <property type="entry name" value="ZF_HIT"/>
    <property type="match status" value="1"/>
</dbReference>
<dbReference type="EMBL" id="OZ004257">
    <property type="protein sequence ID" value="CAK7908952.1"/>
    <property type="molecule type" value="Genomic_DNA"/>
</dbReference>
<evidence type="ECO:0000256" key="1">
    <source>
        <dbReference type="PROSITE-ProRule" id="PRU00453"/>
    </source>
</evidence>
<dbReference type="SUPFAM" id="SSF144232">
    <property type="entry name" value="HIT/MYND zinc finger-like"/>
    <property type="match status" value="1"/>
</dbReference>
<dbReference type="InterPro" id="IPR007529">
    <property type="entry name" value="Znf_HIT"/>
</dbReference>
<organism evidence="4 5">
    <name type="scientific">[Candida] anglica</name>
    <dbReference type="NCBI Taxonomy" id="148631"/>
    <lineage>
        <taxon>Eukaryota</taxon>
        <taxon>Fungi</taxon>
        <taxon>Dikarya</taxon>
        <taxon>Ascomycota</taxon>
        <taxon>Saccharomycotina</taxon>
        <taxon>Pichiomycetes</taxon>
        <taxon>Debaryomycetaceae</taxon>
        <taxon>Kurtzmaniella</taxon>
    </lineage>
</organism>
<gene>
    <name evidence="4" type="ORF">CAAN4_E12552</name>
</gene>
<dbReference type="Gene3D" id="1.20.1440.260">
    <property type="match status" value="1"/>
</dbReference>
<evidence type="ECO:0000256" key="2">
    <source>
        <dbReference type="SAM" id="MobiDB-lite"/>
    </source>
</evidence>
<keyword evidence="1" id="KW-0863">Zinc-finger</keyword>
<sequence>MILCGICNQEQSKYKCPKCCVQYCSLICFKSETHRAKDRSIEEEQEQNQESKSKQGQVQATQENSSSTHNEDSSTNNTTPNKFDRLISDPQIQAMLKIKSLQFHLSTILRILSDPSLTNEQSTEGRREIANKKLCNLRIGGVEENEVIEDFVTRTLTLLQEVE</sequence>
<dbReference type="CDD" id="cd23024">
    <property type="entry name" value="zf-HIT_ZNHIT2-3"/>
    <property type="match status" value="1"/>
</dbReference>
<name>A0ABP0EDC8_9ASCO</name>
<keyword evidence="5" id="KW-1185">Reference proteome</keyword>
<protein>
    <recommendedName>
        <fullName evidence="3">HIT-type domain-containing protein</fullName>
    </recommendedName>
</protein>
<feature type="domain" description="HIT-type" evidence="3">
    <location>
        <begin position="4"/>
        <end position="40"/>
    </location>
</feature>
<dbReference type="Gene3D" id="3.30.60.190">
    <property type="match status" value="1"/>
</dbReference>